<feature type="domain" description="Hyaluronan/mRNA-binding protein" evidence="2">
    <location>
        <begin position="22"/>
        <end position="63"/>
    </location>
</feature>
<feature type="region of interest" description="Disordered" evidence="1">
    <location>
        <begin position="1"/>
        <end position="80"/>
    </location>
</feature>
<dbReference type="AlphaFoldDB" id="A0A9W8GFM1"/>
<protein>
    <recommendedName>
        <fullName evidence="2">Hyaluronan/mRNA-binding protein domain-containing protein</fullName>
    </recommendedName>
</protein>
<accession>A0A9W8GFM1</accession>
<proteinExistence type="predicted"/>
<comment type="caution">
    <text evidence="3">The sequence shown here is derived from an EMBL/GenBank/DDBJ whole genome shotgun (WGS) entry which is preliminary data.</text>
</comment>
<sequence>MAISNKKTYAADIKEHHVSRNGGDPRALSKKEGAGAFNWGRAGDENEDADQEMSTSPPPESKLRMANRTQFEAAKKANLK</sequence>
<reference evidence="3" key="1">
    <citation type="submission" date="2022-07" db="EMBL/GenBank/DDBJ databases">
        <title>Phylogenomic reconstructions and comparative analyses of Kickxellomycotina fungi.</title>
        <authorList>
            <person name="Reynolds N.K."/>
            <person name="Stajich J.E."/>
            <person name="Barry K."/>
            <person name="Grigoriev I.V."/>
            <person name="Crous P."/>
            <person name="Smith M.E."/>
        </authorList>
    </citation>
    <scope>NUCLEOTIDE SEQUENCE</scope>
    <source>
        <strain evidence="3">CBS 109367</strain>
    </source>
</reference>
<evidence type="ECO:0000313" key="4">
    <source>
        <dbReference type="Proteomes" id="UP001151516"/>
    </source>
</evidence>
<dbReference type="Pfam" id="PF04774">
    <property type="entry name" value="HABP4_PAI-RBP1"/>
    <property type="match status" value="1"/>
</dbReference>
<name>A0A9W8GFM1_9FUNG</name>
<evidence type="ECO:0000313" key="3">
    <source>
        <dbReference type="EMBL" id="KAJ2687223.1"/>
    </source>
</evidence>
<evidence type="ECO:0000259" key="2">
    <source>
        <dbReference type="Pfam" id="PF04774"/>
    </source>
</evidence>
<keyword evidence="4" id="KW-1185">Reference proteome</keyword>
<evidence type="ECO:0000256" key="1">
    <source>
        <dbReference type="SAM" id="MobiDB-lite"/>
    </source>
</evidence>
<gene>
    <name evidence="3" type="ORF">IWW39_003084</name>
</gene>
<dbReference type="EMBL" id="JANBTX010000079">
    <property type="protein sequence ID" value="KAJ2687223.1"/>
    <property type="molecule type" value="Genomic_DNA"/>
</dbReference>
<organism evidence="3 4">
    <name type="scientific">Coemansia spiralis</name>
    <dbReference type="NCBI Taxonomy" id="417178"/>
    <lineage>
        <taxon>Eukaryota</taxon>
        <taxon>Fungi</taxon>
        <taxon>Fungi incertae sedis</taxon>
        <taxon>Zoopagomycota</taxon>
        <taxon>Kickxellomycotina</taxon>
        <taxon>Kickxellomycetes</taxon>
        <taxon>Kickxellales</taxon>
        <taxon>Kickxellaceae</taxon>
        <taxon>Coemansia</taxon>
    </lineage>
</organism>
<dbReference type="OrthoDB" id="2122308at2759"/>
<dbReference type="Proteomes" id="UP001151516">
    <property type="component" value="Unassembled WGS sequence"/>
</dbReference>
<dbReference type="InterPro" id="IPR006861">
    <property type="entry name" value="HABP4_PAIRBP1-bd"/>
</dbReference>